<dbReference type="SMART" id="SM00849">
    <property type="entry name" value="Lactamase_B"/>
    <property type="match status" value="1"/>
</dbReference>
<dbReference type="Gene3D" id="3.60.15.10">
    <property type="entry name" value="Ribonuclease Z/Hydroxyacylglutathione hydrolase-like"/>
    <property type="match status" value="1"/>
</dbReference>
<keyword evidence="2" id="KW-0378">Hydrolase</keyword>
<reference evidence="2 3" key="1">
    <citation type="submission" date="2019-02" db="EMBL/GenBank/DDBJ databases">
        <title>Prokaryotic population dynamics and viral predation in marine succession experiment using metagenomics: the confinement effect.</title>
        <authorList>
            <person name="Haro-Moreno J.M."/>
            <person name="Rodriguez-Valera F."/>
            <person name="Lopez-Perez M."/>
        </authorList>
    </citation>
    <scope>NUCLEOTIDE SEQUENCE [LARGE SCALE GENOMIC DNA]</scope>
    <source>
        <strain evidence="2">MED-G157</strain>
    </source>
</reference>
<dbReference type="Pfam" id="PF12706">
    <property type="entry name" value="Lactamase_B_2"/>
    <property type="match status" value="1"/>
</dbReference>
<dbReference type="PANTHER" id="PTHR47619">
    <property type="entry name" value="METALLO-HYDROLASE YYCJ-RELATED"/>
    <property type="match status" value="1"/>
</dbReference>
<dbReference type="GO" id="GO:0016787">
    <property type="term" value="F:hydrolase activity"/>
    <property type="evidence" value="ECO:0007669"/>
    <property type="project" value="UniProtKB-KW"/>
</dbReference>
<evidence type="ECO:0000313" key="2">
    <source>
        <dbReference type="EMBL" id="RZO76665.1"/>
    </source>
</evidence>
<dbReference type="InterPro" id="IPR036866">
    <property type="entry name" value="RibonucZ/Hydroxyglut_hydro"/>
</dbReference>
<protein>
    <submittedName>
        <fullName evidence="2">MBL fold metallo-hydrolase</fullName>
    </submittedName>
</protein>
<evidence type="ECO:0000259" key="1">
    <source>
        <dbReference type="SMART" id="SM00849"/>
    </source>
</evidence>
<name>A0A520S2G2_9GAMM</name>
<dbReference type="PANTHER" id="PTHR47619:SF1">
    <property type="entry name" value="EXODEOXYRIBONUCLEASE WALJ"/>
    <property type="match status" value="1"/>
</dbReference>
<comment type="caution">
    <text evidence="2">The sequence shown here is derived from an EMBL/GenBank/DDBJ whole genome shotgun (WGS) entry which is preliminary data.</text>
</comment>
<dbReference type="EMBL" id="SHAG01000009">
    <property type="protein sequence ID" value="RZO76665.1"/>
    <property type="molecule type" value="Genomic_DNA"/>
</dbReference>
<dbReference type="InterPro" id="IPR001279">
    <property type="entry name" value="Metallo-B-lactamas"/>
</dbReference>
<gene>
    <name evidence="2" type="ORF">EVA68_03745</name>
</gene>
<accession>A0A520S2G2</accession>
<dbReference type="AlphaFoldDB" id="A0A520S2G2"/>
<feature type="domain" description="Metallo-beta-lactamase" evidence="1">
    <location>
        <begin position="11"/>
        <end position="213"/>
    </location>
</feature>
<organism evidence="2 3">
    <name type="scientific">OM182 bacterium</name>
    <dbReference type="NCBI Taxonomy" id="2510334"/>
    <lineage>
        <taxon>Bacteria</taxon>
        <taxon>Pseudomonadati</taxon>
        <taxon>Pseudomonadota</taxon>
        <taxon>Gammaproteobacteria</taxon>
        <taxon>OMG group</taxon>
        <taxon>OM182 clade</taxon>
    </lineage>
</organism>
<sequence>MRIASLGSGSRGNGTLIEDGDTCLLVDLGFSLKETLSRLGRLSKSPDDINAILVTHEHTDHVNGVFPFAEHFGISVCMSSGTVRGSNREGHSGVQIFNIHNSFTIGAIEIEPIPVPHDAREPSQFIFTGESKHRIGLLTDIGHITNHVRERYKNCDALFLECNYDTKMLANGPYPSSLKGRVGGNQGHLSNSQAAELLRLVRNDLLKYVVIGHISDKNNTPELAIDVTREALGDWCGELFVADQREGLHWLNIG</sequence>
<dbReference type="Proteomes" id="UP000316199">
    <property type="component" value="Unassembled WGS sequence"/>
</dbReference>
<dbReference type="InterPro" id="IPR052533">
    <property type="entry name" value="WalJ/YycJ-like"/>
</dbReference>
<evidence type="ECO:0000313" key="3">
    <source>
        <dbReference type="Proteomes" id="UP000316199"/>
    </source>
</evidence>
<proteinExistence type="predicted"/>
<dbReference type="SUPFAM" id="SSF56281">
    <property type="entry name" value="Metallo-hydrolase/oxidoreductase"/>
    <property type="match status" value="1"/>
</dbReference>